<organism evidence="1 2">
    <name type="scientific">Pseudomonas extremorientalis</name>
    <dbReference type="NCBI Taxonomy" id="169669"/>
    <lineage>
        <taxon>Bacteria</taxon>
        <taxon>Pseudomonadati</taxon>
        <taxon>Pseudomonadota</taxon>
        <taxon>Gammaproteobacteria</taxon>
        <taxon>Pseudomonadales</taxon>
        <taxon>Pseudomonadaceae</taxon>
        <taxon>Pseudomonas</taxon>
    </lineage>
</organism>
<proteinExistence type="predicted"/>
<gene>
    <name evidence="1" type="ORF">BFN10_10905</name>
</gene>
<protein>
    <submittedName>
        <fullName evidence="1">Uncharacterized protein</fullName>
    </submittedName>
</protein>
<name>A0A1S2TL12_9PSED</name>
<reference evidence="1 2" key="1">
    <citation type="submission" date="2016-08" db="EMBL/GenBank/DDBJ databases">
        <title>Draft genome sequence of the type strain of Pseudomonas extremorientalis LMG 19695T isolated from drinking water reservoir.</title>
        <authorList>
            <person name="Tambong J.T."/>
        </authorList>
    </citation>
    <scope>NUCLEOTIDE SEQUENCE [LARGE SCALE GENOMIC DNA]</scope>
    <source>
        <strain evidence="1 2">LMG 19695</strain>
    </source>
</reference>
<dbReference type="AlphaFoldDB" id="A0A1S2TL12"/>
<evidence type="ECO:0000313" key="1">
    <source>
        <dbReference type="EMBL" id="OIN09906.1"/>
    </source>
</evidence>
<dbReference type="EMBL" id="MDGK01000024">
    <property type="protein sequence ID" value="OIN09906.1"/>
    <property type="molecule type" value="Genomic_DNA"/>
</dbReference>
<evidence type="ECO:0000313" key="2">
    <source>
        <dbReference type="Proteomes" id="UP000181686"/>
    </source>
</evidence>
<dbReference type="Proteomes" id="UP000181686">
    <property type="component" value="Unassembled WGS sequence"/>
</dbReference>
<sequence>MQSGGLEIQTLEEIIQAFQCEIIRILMYRGCQRREFRNYTDNVSGCFGLRAHSTQSLRSLHAALLGGRVSRKNNEQA</sequence>
<comment type="caution">
    <text evidence="1">The sequence shown here is derived from an EMBL/GenBank/DDBJ whole genome shotgun (WGS) entry which is preliminary data.</text>
</comment>
<accession>A0A1S2TL12</accession>